<dbReference type="OrthoDB" id="3518652at2"/>
<dbReference type="Pfam" id="PF13560">
    <property type="entry name" value="HTH_31"/>
    <property type="match status" value="1"/>
</dbReference>
<feature type="domain" description="HTH cro/C1-type" evidence="1">
    <location>
        <begin position="33"/>
        <end position="80"/>
    </location>
</feature>
<dbReference type="InterPro" id="IPR001387">
    <property type="entry name" value="Cro/C1-type_HTH"/>
</dbReference>
<dbReference type="PANTHER" id="PTHR35010">
    <property type="entry name" value="BLL4672 PROTEIN-RELATED"/>
    <property type="match status" value="1"/>
</dbReference>
<evidence type="ECO:0000313" key="2">
    <source>
        <dbReference type="EMBL" id="QCB93694.1"/>
    </source>
</evidence>
<accession>A0A4P7SLK7</accession>
<dbReference type="PANTHER" id="PTHR35010:SF2">
    <property type="entry name" value="BLL4672 PROTEIN"/>
    <property type="match status" value="1"/>
</dbReference>
<evidence type="ECO:0000259" key="1">
    <source>
        <dbReference type="PROSITE" id="PS50943"/>
    </source>
</evidence>
<dbReference type="Proteomes" id="UP000296469">
    <property type="component" value="Chromosome"/>
</dbReference>
<gene>
    <name evidence="2" type="ORF">E5225_09100</name>
</gene>
<dbReference type="RefSeq" id="WP_135972378.1">
    <property type="nucleotide sequence ID" value="NZ_CP039291.1"/>
</dbReference>
<proteinExistence type="predicted"/>
<name>A0A4P7SLK7_9CELL</name>
<dbReference type="SUPFAM" id="SSF47413">
    <property type="entry name" value="lambda repressor-like DNA-binding domains"/>
    <property type="match status" value="1"/>
</dbReference>
<dbReference type="EMBL" id="CP039291">
    <property type="protein sequence ID" value="QCB93694.1"/>
    <property type="molecule type" value="Genomic_DNA"/>
</dbReference>
<dbReference type="AlphaFoldDB" id="A0A4P7SLK7"/>
<protein>
    <submittedName>
        <fullName evidence="2">XRE family transcriptional regulator</fullName>
    </submittedName>
</protein>
<dbReference type="Gene3D" id="1.10.260.40">
    <property type="entry name" value="lambda repressor-like DNA-binding domains"/>
    <property type="match status" value="1"/>
</dbReference>
<dbReference type="InterPro" id="IPR041413">
    <property type="entry name" value="MLTR_LBD"/>
</dbReference>
<dbReference type="Pfam" id="PF17765">
    <property type="entry name" value="MLTR_LBD"/>
    <property type="match status" value="1"/>
</dbReference>
<dbReference type="SMART" id="SM00530">
    <property type="entry name" value="HTH_XRE"/>
    <property type="match status" value="1"/>
</dbReference>
<sequence length="287" mass="31806">MSSSNTLGEFLRARRAQLVPDPASPSDRRRVPGLRREEIARSASISVDYYARIEQGRAGVVSDEVLQALVDALALSVEQRTHLFALARPRHVVPVTPGEGIAITGLRTLAELTAAPAMVVDRRYTIVVANTLLQILISPPDVVPSATSVPGSMAEFVFLDRRSSEVFADWPVAARGVLTRLRFQAARHPRDDALTELITDLHGRSRWFADHWSDPHMDGLWAESGSIVHPRWGTYRYNLLTLTSPAHEEYMVHAYVPSDAPAVEVAHHLRHAHLRRSSSSASHNRST</sequence>
<dbReference type="Gene3D" id="3.30.450.180">
    <property type="match status" value="1"/>
</dbReference>
<keyword evidence="3" id="KW-1185">Reference proteome</keyword>
<dbReference type="KEGG" id="celz:E5225_09100"/>
<dbReference type="GO" id="GO:0003677">
    <property type="term" value="F:DNA binding"/>
    <property type="evidence" value="ECO:0007669"/>
    <property type="project" value="InterPro"/>
</dbReference>
<dbReference type="PROSITE" id="PS50943">
    <property type="entry name" value="HTH_CROC1"/>
    <property type="match status" value="1"/>
</dbReference>
<dbReference type="InterPro" id="IPR010982">
    <property type="entry name" value="Lambda_DNA-bd_dom_sf"/>
</dbReference>
<reference evidence="2 3" key="1">
    <citation type="submission" date="2019-04" db="EMBL/GenBank/DDBJ databases">
        <title>Isolation and identification of Cellulomonas shaoxiangyii sp. Nov. isolated from feces of the Tibetan antelopes (Pantholops hodgsonii) in the Qinghai-Tibet plateau of China.</title>
        <authorList>
            <person name="Tian Z."/>
        </authorList>
    </citation>
    <scope>NUCLEOTIDE SEQUENCE [LARGE SCALE GENOMIC DNA]</scope>
    <source>
        <strain evidence="2 3">Z28</strain>
    </source>
</reference>
<organism evidence="2 3">
    <name type="scientific">Cellulomonas shaoxiangyii</name>
    <dbReference type="NCBI Taxonomy" id="2566013"/>
    <lineage>
        <taxon>Bacteria</taxon>
        <taxon>Bacillati</taxon>
        <taxon>Actinomycetota</taxon>
        <taxon>Actinomycetes</taxon>
        <taxon>Micrococcales</taxon>
        <taxon>Cellulomonadaceae</taxon>
        <taxon>Cellulomonas</taxon>
    </lineage>
</organism>
<evidence type="ECO:0000313" key="3">
    <source>
        <dbReference type="Proteomes" id="UP000296469"/>
    </source>
</evidence>
<dbReference type="CDD" id="cd00093">
    <property type="entry name" value="HTH_XRE"/>
    <property type="match status" value="1"/>
</dbReference>